<dbReference type="EMBL" id="CP060715">
    <property type="protein sequence ID" value="QNN61770.1"/>
    <property type="molecule type" value="Genomic_DNA"/>
</dbReference>
<gene>
    <name evidence="6" type="ORF">H9L01_05275</name>
</gene>
<keyword evidence="7" id="KW-1185">Reference proteome</keyword>
<sequence>MSESIKTIDNAFDIIDLLDAQDQIGVGEIASQLNLAKTTVHRILKTLHNRGIVIQDEQERYTLGYGMYKYAQGINRHQLIVNIARKPMAKFAEKTGETLNLGILVGDEVVIIHSEEGEFYSLQPTLSASSDLNCSGMGKIFLSSFSEENLVTYFDQDFKHRTINTITSLDQFKKEKDLILTQGIAHDDEEYEYGLSCIATSITDKNKKTIAALSVSGPTSRLQYKNVEALTQELLKTADEINKIMIDSF</sequence>
<dbReference type="RefSeq" id="WP_187534963.1">
    <property type="nucleotide sequence ID" value="NZ_CBCSHU010000012.1"/>
</dbReference>
<dbReference type="PANTHER" id="PTHR30136:SF35">
    <property type="entry name" value="HTH-TYPE TRANSCRIPTIONAL REGULATOR RV1719"/>
    <property type="match status" value="1"/>
</dbReference>
<dbReference type="SUPFAM" id="SSF55781">
    <property type="entry name" value="GAF domain-like"/>
    <property type="match status" value="1"/>
</dbReference>
<dbReference type="Proteomes" id="UP000515928">
    <property type="component" value="Chromosome"/>
</dbReference>
<dbReference type="InterPro" id="IPR014757">
    <property type="entry name" value="Tscrpt_reg_IclR_C"/>
</dbReference>
<dbReference type="AlphaFoldDB" id="A0A7G9S1P5"/>
<evidence type="ECO:0000256" key="1">
    <source>
        <dbReference type="ARBA" id="ARBA00023015"/>
    </source>
</evidence>
<dbReference type="InterPro" id="IPR036388">
    <property type="entry name" value="WH-like_DNA-bd_sf"/>
</dbReference>
<evidence type="ECO:0000313" key="7">
    <source>
        <dbReference type="Proteomes" id="UP000515928"/>
    </source>
</evidence>
<feature type="domain" description="HTH iclR-type" evidence="4">
    <location>
        <begin position="5"/>
        <end position="65"/>
    </location>
</feature>
<dbReference type="GO" id="GO:0003677">
    <property type="term" value="F:DNA binding"/>
    <property type="evidence" value="ECO:0007669"/>
    <property type="project" value="UniProtKB-KW"/>
</dbReference>
<keyword evidence="3" id="KW-0804">Transcription</keyword>
<dbReference type="KEGG" id="eio:H9L01_05275"/>
<keyword evidence="2" id="KW-0238">DNA-binding</keyword>
<dbReference type="InterPro" id="IPR050707">
    <property type="entry name" value="HTH_MetabolicPath_Reg"/>
</dbReference>
<dbReference type="Pfam" id="PF09339">
    <property type="entry name" value="HTH_IclR"/>
    <property type="match status" value="1"/>
</dbReference>
<dbReference type="Gene3D" id="3.30.450.40">
    <property type="match status" value="1"/>
</dbReference>
<evidence type="ECO:0000256" key="3">
    <source>
        <dbReference type="ARBA" id="ARBA00023163"/>
    </source>
</evidence>
<name>A0A7G9S1P5_9FIRM</name>
<dbReference type="InterPro" id="IPR036390">
    <property type="entry name" value="WH_DNA-bd_sf"/>
</dbReference>
<dbReference type="SUPFAM" id="SSF46785">
    <property type="entry name" value="Winged helix' DNA-binding domain"/>
    <property type="match status" value="1"/>
</dbReference>
<dbReference type="PROSITE" id="PS51077">
    <property type="entry name" value="HTH_ICLR"/>
    <property type="match status" value="1"/>
</dbReference>
<dbReference type="Pfam" id="PF01614">
    <property type="entry name" value="IclR_C"/>
    <property type="match status" value="1"/>
</dbReference>
<dbReference type="GO" id="GO:0045892">
    <property type="term" value="P:negative regulation of DNA-templated transcription"/>
    <property type="evidence" value="ECO:0007669"/>
    <property type="project" value="TreeGrafter"/>
</dbReference>
<dbReference type="InterPro" id="IPR029016">
    <property type="entry name" value="GAF-like_dom_sf"/>
</dbReference>
<feature type="domain" description="IclR-ED" evidence="5">
    <location>
        <begin position="66"/>
        <end position="247"/>
    </location>
</feature>
<organism evidence="6 7">
    <name type="scientific">Erysipelothrix inopinata</name>
    <dbReference type="NCBI Taxonomy" id="225084"/>
    <lineage>
        <taxon>Bacteria</taxon>
        <taxon>Bacillati</taxon>
        <taxon>Bacillota</taxon>
        <taxon>Erysipelotrichia</taxon>
        <taxon>Erysipelotrichales</taxon>
        <taxon>Erysipelotrichaceae</taxon>
        <taxon>Erysipelothrix</taxon>
    </lineage>
</organism>
<evidence type="ECO:0000313" key="6">
    <source>
        <dbReference type="EMBL" id="QNN61770.1"/>
    </source>
</evidence>
<evidence type="ECO:0000256" key="2">
    <source>
        <dbReference type="ARBA" id="ARBA00023125"/>
    </source>
</evidence>
<proteinExistence type="predicted"/>
<dbReference type="PROSITE" id="PS51078">
    <property type="entry name" value="ICLR_ED"/>
    <property type="match status" value="1"/>
</dbReference>
<evidence type="ECO:0000259" key="5">
    <source>
        <dbReference type="PROSITE" id="PS51078"/>
    </source>
</evidence>
<dbReference type="PANTHER" id="PTHR30136">
    <property type="entry name" value="HELIX-TURN-HELIX TRANSCRIPTIONAL REGULATOR, ICLR FAMILY"/>
    <property type="match status" value="1"/>
</dbReference>
<keyword evidence="1" id="KW-0805">Transcription regulation</keyword>
<dbReference type="SMART" id="SM00346">
    <property type="entry name" value="HTH_ICLR"/>
    <property type="match status" value="1"/>
</dbReference>
<protein>
    <submittedName>
        <fullName evidence="6">IclR family transcriptional regulator</fullName>
    </submittedName>
</protein>
<evidence type="ECO:0000259" key="4">
    <source>
        <dbReference type="PROSITE" id="PS51077"/>
    </source>
</evidence>
<dbReference type="InterPro" id="IPR005471">
    <property type="entry name" value="Tscrpt_reg_IclR_N"/>
</dbReference>
<dbReference type="Gene3D" id="1.10.10.10">
    <property type="entry name" value="Winged helix-like DNA-binding domain superfamily/Winged helix DNA-binding domain"/>
    <property type="match status" value="1"/>
</dbReference>
<reference evidence="6 7" key="1">
    <citation type="submission" date="2020-08" db="EMBL/GenBank/DDBJ databases">
        <title>Genome sequence of Erysipelothrix inopinata DSM 15511T.</title>
        <authorList>
            <person name="Hyun D.-W."/>
            <person name="Bae J.-W."/>
        </authorList>
    </citation>
    <scope>NUCLEOTIDE SEQUENCE [LARGE SCALE GENOMIC DNA]</scope>
    <source>
        <strain evidence="6 7">DSM 15511</strain>
    </source>
</reference>
<accession>A0A7G9S1P5</accession>
<dbReference type="GO" id="GO:0003700">
    <property type="term" value="F:DNA-binding transcription factor activity"/>
    <property type="evidence" value="ECO:0007669"/>
    <property type="project" value="TreeGrafter"/>
</dbReference>